<feature type="transmembrane region" description="Helical" evidence="21">
    <location>
        <begin position="298"/>
        <end position="318"/>
    </location>
</feature>
<gene>
    <name evidence="22" type="ORF">SDJN03_19280</name>
</gene>
<keyword evidence="7 21" id="KW-0812">Transmembrane</keyword>
<evidence type="ECO:0000256" key="1">
    <source>
        <dbReference type="ARBA" id="ARBA00004123"/>
    </source>
</evidence>
<keyword evidence="10" id="KW-0418">Kinase</keyword>
<dbReference type="PANTHER" id="PTHR32523:SF7">
    <property type="entry name" value="FARNESOL KINASE, CHLOROPLASTIC"/>
    <property type="match status" value="1"/>
</dbReference>
<evidence type="ECO:0000256" key="19">
    <source>
        <dbReference type="ARBA" id="ARBA00023242"/>
    </source>
</evidence>
<keyword evidence="6" id="KW-0808">Transferase</keyword>
<evidence type="ECO:0000256" key="10">
    <source>
        <dbReference type="ARBA" id="ARBA00022777"/>
    </source>
</evidence>
<keyword evidence="12" id="KW-0156">Chromatin regulator</keyword>
<keyword evidence="18" id="KW-0804">Transcription</keyword>
<protein>
    <recommendedName>
        <fullName evidence="20">SAGA-associated factor 11</fullName>
    </recommendedName>
</protein>
<feature type="non-terminal residue" evidence="22">
    <location>
        <position position="1"/>
    </location>
</feature>
<keyword evidence="15" id="KW-0805">Transcription regulation</keyword>
<dbReference type="FunFam" id="3.30.160.60:FF:000118">
    <property type="entry name" value="Ataxin-7-like protein 3"/>
    <property type="match status" value="1"/>
</dbReference>
<keyword evidence="14 21" id="KW-1133">Transmembrane helix</keyword>
<dbReference type="GO" id="GO:0006325">
    <property type="term" value="P:chromatin organization"/>
    <property type="evidence" value="ECO:0007669"/>
    <property type="project" value="UniProtKB-KW"/>
</dbReference>
<keyword evidence="5" id="KW-0934">Plastid</keyword>
<evidence type="ECO:0000256" key="11">
    <source>
        <dbReference type="ARBA" id="ARBA00022833"/>
    </source>
</evidence>
<evidence type="ECO:0000256" key="16">
    <source>
        <dbReference type="ARBA" id="ARBA00023136"/>
    </source>
</evidence>
<evidence type="ECO:0000256" key="20">
    <source>
        <dbReference type="RuleBase" id="RU261113"/>
    </source>
</evidence>
<evidence type="ECO:0000256" key="7">
    <source>
        <dbReference type="ARBA" id="ARBA00022692"/>
    </source>
</evidence>
<evidence type="ECO:0000256" key="18">
    <source>
        <dbReference type="ARBA" id="ARBA00023163"/>
    </source>
</evidence>
<keyword evidence="16 21" id="KW-0472">Membrane</keyword>
<comment type="similarity">
    <text evidence="3">Belongs to the polyprenol kinase family.</text>
</comment>
<evidence type="ECO:0000256" key="2">
    <source>
        <dbReference type="ARBA" id="ARBA00004508"/>
    </source>
</evidence>
<organism evidence="22 23">
    <name type="scientific">Cucurbita argyrosperma subsp. sororia</name>
    <dbReference type="NCBI Taxonomy" id="37648"/>
    <lineage>
        <taxon>Eukaryota</taxon>
        <taxon>Viridiplantae</taxon>
        <taxon>Streptophyta</taxon>
        <taxon>Embryophyta</taxon>
        <taxon>Tracheophyta</taxon>
        <taxon>Spermatophyta</taxon>
        <taxon>Magnoliopsida</taxon>
        <taxon>eudicotyledons</taxon>
        <taxon>Gunneridae</taxon>
        <taxon>Pentapetalae</taxon>
        <taxon>rosids</taxon>
        <taxon>fabids</taxon>
        <taxon>Cucurbitales</taxon>
        <taxon>Cucurbitaceae</taxon>
        <taxon>Cucurbiteae</taxon>
        <taxon>Cucurbita</taxon>
    </lineage>
</organism>
<dbReference type="InterPro" id="IPR039606">
    <property type="entry name" value="Phytol/farnesol_kinase"/>
</dbReference>
<reference evidence="22 23" key="1">
    <citation type="journal article" date="2021" name="Hortic Res">
        <title>The domestication of Cucurbita argyrosperma as revealed by the genome of its wild relative.</title>
        <authorList>
            <person name="Barrera-Redondo J."/>
            <person name="Sanchez-de la Vega G."/>
            <person name="Aguirre-Liguori J.A."/>
            <person name="Castellanos-Morales G."/>
            <person name="Gutierrez-Guerrero Y.T."/>
            <person name="Aguirre-Dugua X."/>
            <person name="Aguirre-Planter E."/>
            <person name="Tenaillon M.I."/>
            <person name="Lira-Saade R."/>
            <person name="Eguiarte L.E."/>
        </authorList>
    </citation>
    <scope>NUCLEOTIDE SEQUENCE [LARGE SCALE GENOMIC DNA]</scope>
    <source>
        <strain evidence="22">JBR-2021</strain>
    </source>
</reference>
<evidence type="ECO:0000256" key="8">
    <source>
        <dbReference type="ARBA" id="ARBA00022723"/>
    </source>
</evidence>
<evidence type="ECO:0000313" key="22">
    <source>
        <dbReference type="EMBL" id="KAG6583348.1"/>
    </source>
</evidence>
<feature type="transmembrane region" description="Helical" evidence="21">
    <location>
        <begin position="108"/>
        <end position="128"/>
    </location>
</feature>
<dbReference type="PANTHER" id="PTHR32523">
    <property type="entry name" value="PHYTOL KINASE 1, CHLOROPLASTIC"/>
    <property type="match status" value="1"/>
</dbReference>
<comment type="subcellular location">
    <subcellularLocation>
        <location evidence="1 20">Nucleus</location>
    </subcellularLocation>
    <subcellularLocation>
        <location evidence="2">Plastid</location>
        <location evidence="2">Chloroplast membrane</location>
        <topology evidence="2">Multi-pass membrane protein</topology>
    </subcellularLocation>
</comment>
<comment type="caution">
    <text evidence="22">The sequence shown here is derived from an EMBL/GenBank/DDBJ whole genome shotgun (WGS) entry which is preliminary data.</text>
</comment>
<evidence type="ECO:0000256" key="14">
    <source>
        <dbReference type="ARBA" id="ARBA00022989"/>
    </source>
</evidence>
<evidence type="ECO:0000256" key="5">
    <source>
        <dbReference type="ARBA" id="ARBA00022640"/>
    </source>
</evidence>
<dbReference type="Pfam" id="PF08209">
    <property type="entry name" value="Sgf11"/>
    <property type="match status" value="1"/>
</dbReference>
<name>A0AAV6MM60_9ROSI</name>
<dbReference type="GO" id="GO:0031969">
    <property type="term" value="C:chloroplast membrane"/>
    <property type="evidence" value="ECO:0007669"/>
    <property type="project" value="UniProtKB-SubCell"/>
</dbReference>
<keyword evidence="4" id="KW-0150">Chloroplast</keyword>
<feature type="transmembrane region" description="Helical" evidence="21">
    <location>
        <begin position="134"/>
        <end position="157"/>
    </location>
</feature>
<evidence type="ECO:0000256" key="4">
    <source>
        <dbReference type="ARBA" id="ARBA00022528"/>
    </source>
</evidence>
<dbReference type="AlphaFoldDB" id="A0AAV6MM60"/>
<dbReference type="GO" id="GO:0070461">
    <property type="term" value="C:SAGA-type complex"/>
    <property type="evidence" value="ECO:0007669"/>
    <property type="project" value="UniProtKB-ARBA"/>
</dbReference>
<feature type="transmembrane region" description="Helical" evidence="21">
    <location>
        <begin position="234"/>
        <end position="255"/>
    </location>
</feature>
<dbReference type="GO" id="GO:0071819">
    <property type="term" value="C:DUBm complex"/>
    <property type="evidence" value="ECO:0007669"/>
    <property type="project" value="UniProtKB-ARBA"/>
</dbReference>
<feature type="transmembrane region" description="Helical" evidence="21">
    <location>
        <begin position="178"/>
        <end position="195"/>
    </location>
</feature>
<dbReference type="GO" id="GO:0016301">
    <property type="term" value="F:kinase activity"/>
    <property type="evidence" value="ECO:0007669"/>
    <property type="project" value="UniProtKB-KW"/>
</dbReference>
<dbReference type="EMBL" id="JAGKQH010000013">
    <property type="protein sequence ID" value="KAG6583348.1"/>
    <property type="molecule type" value="Genomic_DNA"/>
</dbReference>
<evidence type="ECO:0000256" key="3">
    <source>
        <dbReference type="ARBA" id="ARBA00010794"/>
    </source>
</evidence>
<evidence type="ECO:0000256" key="17">
    <source>
        <dbReference type="ARBA" id="ARBA00023159"/>
    </source>
</evidence>
<keyword evidence="23" id="KW-1185">Reference proteome</keyword>
<dbReference type="GO" id="GO:0008270">
    <property type="term" value="F:zinc ion binding"/>
    <property type="evidence" value="ECO:0007669"/>
    <property type="project" value="UniProtKB-KW"/>
</dbReference>
<keyword evidence="8" id="KW-0479">Metal-binding</keyword>
<evidence type="ECO:0000256" key="9">
    <source>
        <dbReference type="ARBA" id="ARBA00022771"/>
    </source>
</evidence>
<keyword evidence="13" id="KW-0809">Transit peptide</keyword>
<keyword evidence="11" id="KW-0862">Zinc</keyword>
<evidence type="ECO:0000256" key="6">
    <source>
        <dbReference type="ARBA" id="ARBA00022679"/>
    </source>
</evidence>
<sequence>MAANLQFLFRSGSFGPLFPFSSPTLISRFRPVSVSFNSIFAPIFRSDAFTLRFGTKIRREQCRVAAVMLLPDNPVVSDICATAVSGGVALSLLRLWTETAKRGLDQKLNRKLVHTSIGLAFMLCWPMFSSGHRGALLASLIPGVNIIRMLVLGLGILKDEATVKSMSRNGDCRELLKGPLYYVATITLVCIFYWRTSPISIALICNLCAGDGLADIVGRRFGSRKISYNKNKSLAGSVAMVSAGFLASVGYMYYFSSFGYVEGSNRMVLGFLVVSIASALVESLPISTEIDDNLTVPLTSLLVGSLVFYFVGSLFLWICKLCPFCCEFDFISAYIETRPASRSMSMPHEDSASSHTQLSFNLFGDLLDSVIADVASECHRIARLGLDRNLEEEEEELRLSAQARERVADSCNSSEANGKYVVDIFGQTHPSVANEIFDCMNCGRSIMAGRFAPHLEKCMGRGRKARPKVTRSSTAAQSRGGVLKWYIRRPMNKKEGVPNYCHSMHQWSPRSTFICSKISSLIAGTIVRCLEAYEI</sequence>
<keyword evidence="9" id="KW-0863">Zinc-finger</keyword>
<evidence type="ECO:0000256" key="21">
    <source>
        <dbReference type="SAM" id="Phobius"/>
    </source>
</evidence>
<keyword evidence="17 20" id="KW-0010">Activator</keyword>
<keyword evidence="19" id="KW-0539">Nucleus</keyword>
<evidence type="ECO:0000313" key="23">
    <source>
        <dbReference type="Proteomes" id="UP000685013"/>
    </source>
</evidence>
<evidence type="ECO:0000256" key="12">
    <source>
        <dbReference type="ARBA" id="ARBA00022853"/>
    </source>
</evidence>
<evidence type="ECO:0000256" key="15">
    <source>
        <dbReference type="ARBA" id="ARBA00023015"/>
    </source>
</evidence>
<dbReference type="InterPro" id="IPR013246">
    <property type="entry name" value="SAGA_su_Sgf11"/>
</dbReference>
<feature type="transmembrane region" description="Helical" evidence="21">
    <location>
        <begin position="267"/>
        <end position="286"/>
    </location>
</feature>
<accession>A0AAV6MM60</accession>
<proteinExistence type="inferred from homology"/>
<comment type="similarity">
    <text evidence="20">Belongs to the SGF11 family.</text>
</comment>
<dbReference type="Proteomes" id="UP000685013">
    <property type="component" value="Chromosome 13"/>
</dbReference>
<evidence type="ECO:0000256" key="13">
    <source>
        <dbReference type="ARBA" id="ARBA00022946"/>
    </source>
</evidence>